<evidence type="ECO:0000313" key="2">
    <source>
        <dbReference type="Proteomes" id="UP000234950"/>
    </source>
</evidence>
<dbReference type="AlphaFoldDB" id="A0A2N5HCR2"/>
<reference evidence="1 2" key="1">
    <citation type="submission" date="2017-11" db="EMBL/GenBank/DDBJ databases">
        <title>Comparitive Functional Genomics of Dry Heat Resistant strains isolated from the Viking Spacecraft.</title>
        <authorList>
            <person name="Seuylemezian A."/>
            <person name="Cooper K."/>
            <person name="Vaishampayan P."/>
        </authorList>
    </citation>
    <scope>NUCLEOTIDE SEQUENCE [LARGE SCALE GENOMIC DNA]</scope>
    <source>
        <strain evidence="1 2">V32-6</strain>
    </source>
</reference>
<organism evidence="1 2">
    <name type="scientific">Neobacillus cucumis</name>
    <dbReference type="NCBI Taxonomy" id="1740721"/>
    <lineage>
        <taxon>Bacteria</taxon>
        <taxon>Bacillati</taxon>
        <taxon>Bacillota</taxon>
        <taxon>Bacilli</taxon>
        <taxon>Bacillales</taxon>
        <taxon>Bacillaceae</taxon>
        <taxon>Neobacillus</taxon>
    </lineage>
</organism>
<keyword evidence="2" id="KW-1185">Reference proteome</keyword>
<name>A0A2N5HCR2_9BACI</name>
<dbReference type="EMBL" id="PGVE01000058">
    <property type="protein sequence ID" value="PLS03316.1"/>
    <property type="molecule type" value="Genomic_DNA"/>
</dbReference>
<comment type="caution">
    <text evidence="1">The sequence shown here is derived from an EMBL/GenBank/DDBJ whole genome shotgun (WGS) entry which is preliminary data.</text>
</comment>
<dbReference type="OrthoDB" id="2941274at2"/>
<protein>
    <submittedName>
        <fullName evidence="1">Uncharacterized protein</fullName>
    </submittedName>
</protein>
<proteinExistence type="predicted"/>
<evidence type="ECO:0000313" key="1">
    <source>
        <dbReference type="EMBL" id="PLS03316.1"/>
    </source>
</evidence>
<accession>A0A2N5HCR2</accession>
<dbReference type="Proteomes" id="UP000234950">
    <property type="component" value="Unassembled WGS sequence"/>
</dbReference>
<gene>
    <name evidence="1" type="ORF">CVD27_15180</name>
</gene>
<sequence>MEYLQIERRRKRYNVIIIGNNQEEQAVIIAYSAEEMKSLVRKLYKHIIIDEKGLPSGEILFETSELL</sequence>
<dbReference type="RefSeq" id="WP_101648739.1">
    <property type="nucleotide sequence ID" value="NZ_PGVE01000058.1"/>
</dbReference>